<feature type="repeat" description="RCC1" evidence="2">
    <location>
        <begin position="278"/>
        <end position="336"/>
    </location>
</feature>
<dbReference type="InterPro" id="IPR000408">
    <property type="entry name" value="Reg_chr_condens"/>
</dbReference>
<dbReference type="PANTHER" id="PTHR22870:SF466">
    <property type="entry name" value="ANKYRIN REPEAT-CONTAINING PROTEIN"/>
    <property type="match status" value="1"/>
</dbReference>
<sequence length="730" mass="78089">MQEPPATNQSPELDRSAPDEPEAAGIASVDRSAAYDWPQQLYDVFVFGKDGPVLNIATDFPSDQLILDVSAGYEWSAALLQDHCVYTWGNNTGGQLGHGDAFLAPIAKPTLVAALVGIRIVRISCGSTHGGFISDVGALYMVGDGQYGRLGTGSADLALVPVQVTVTYDELKERGVALGTWPSFFDERGMKRDDPTTFADVSCGDRHTLVLVRSVLIVKQAVLAFGDGSNGRLGLGTDKDRALPCLIGAYKTQQGIIFPPIQKIHAGASHSTAIAHTGELYTWGNGGHGRLGHGSEESDWSPRRVEYFTALGPHGVLTPVKQAVCGGSHTAALDVHGRVYSWGRGDNGQLGLAAMKDAWTPHVVALPETTPPIVGRAIAAGRLHTWLVDVKDQVYCWGDNSLGQLGSSLPAPFQPTPMLLPSTATESSMSVALADFYSLLVVKRDATFHSHVLRSADSRSPRRGLWAKRPWRRSSADAKAPTSSAPVKWSFAIQEPTENLDVPSSTDRFLQLMTSTKIAKRLPRMHKQASMEMLHRSHAKLATFHLTQTEEPEAKIAPTKPVAVKGLASWRARRTVKVTAPTSSFAQSPRFAYRPPAAPPMLPEEALVAAPPRPRGPSKSGAFFGLAKRTELRVPPTPGPGSYDIPVAAVCADAAPFGSTTPKLACRPRPPYAHEAMGGVELHPDKAAALVFPSPASVKLDAGQDFSRVVQRHLLRGKGTTPGPGAYSIT</sequence>
<name>A0A1V9YAU4_ACHHY</name>
<dbReference type="InterPro" id="IPR051210">
    <property type="entry name" value="Ub_ligase/GEF_domain"/>
</dbReference>
<keyword evidence="5" id="KW-1185">Reference proteome</keyword>
<dbReference type="AlphaFoldDB" id="A0A1V9YAU4"/>
<feature type="compositionally biased region" description="Polar residues" evidence="3">
    <location>
        <begin position="1"/>
        <end position="11"/>
    </location>
</feature>
<dbReference type="Proteomes" id="UP000243579">
    <property type="component" value="Unassembled WGS sequence"/>
</dbReference>
<dbReference type="EMBL" id="JNBR01002414">
    <property type="protein sequence ID" value="OQR82841.1"/>
    <property type="molecule type" value="Genomic_DNA"/>
</dbReference>
<dbReference type="PANTHER" id="PTHR22870">
    <property type="entry name" value="REGULATOR OF CHROMOSOME CONDENSATION"/>
    <property type="match status" value="1"/>
</dbReference>
<feature type="repeat" description="RCC1" evidence="2">
    <location>
        <begin position="392"/>
        <end position="444"/>
    </location>
</feature>
<accession>A0A1V9YAU4</accession>
<feature type="repeat" description="RCC1" evidence="2">
    <location>
        <begin position="137"/>
        <end position="214"/>
    </location>
</feature>
<dbReference type="PRINTS" id="PR00633">
    <property type="entry name" value="RCCNDNSATION"/>
</dbReference>
<evidence type="ECO:0000256" key="3">
    <source>
        <dbReference type="SAM" id="MobiDB-lite"/>
    </source>
</evidence>
<reference evidence="4 5" key="1">
    <citation type="journal article" date="2014" name="Genome Biol. Evol.">
        <title>The secreted proteins of Achlya hypogyna and Thraustotheca clavata identify the ancestral oomycete secretome and reveal gene acquisitions by horizontal gene transfer.</title>
        <authorList>
            <person name="Misner I."/>
            <person name="Blouin N."/>
            <person name="Leonard G."/>
            <person name="Richards T.A."/>
            <person name="Lane C.E."/>
        </authorList>
    </citation>
    <scope>NUCLEOTIDE SEQUENCE [LARGE SCALE GENOMIC DNA]</scope>
    <source>
        <strain evidence="4 5">ATCC 48635</strain>
    </source>
</reference>
<dbReference type="SUPFAM" id="SSF50985">
    <property type="entry name" value="RCC1/BLIP-II"/>
    <property type="match status" value="2"/>
</dbReference>
<protein>
    <submittedName>
        <fullName evidence="4">Regulator of chromosome condensation (RCC1)-like protein</fullName>
    </submittedName>
</protein>
<evidence type="ECO:0000256" key="1">
    <source>
        <dbReference type="ARBA" id="ARBA00022737"/>
    </source>
</evidence>
<organism evidence="4 5">
    <name type="scientific">Achlya hypogyna</name>
    <name type="common">Oomycete</name>
    <name type="synonym">Protoachlya hypogyna</name>
    <dbReference type="NCBI Taxonomy" id="1202772"/>
    <lineage>
        <taxon>Eukaryota</taxon>
        <taxon>Sar</taxon>
        <taxon>Stramenopiles</taxon>
        <taxon>Oomycota</taxon>
        <taxon>Saprolegniomycetes</taxon>
        <taxon>Saprolegniales</taxon>
        <taxon>Achlyaceae</taxon>
        <taxon>Achlya</taxon>
    </lineage>
</organism>
<gene>
    <name evidence="4" type="ORF">ACHHYP_15446</name>
</gene>
<dbReference type="InterPro" id="IPR009091">
    <property type="entry name" value="RCC1/BLIP-II"/>
</dbReference>
<evidence type="ECO:0000256" key="2">
    <source>
        <dbReference type="PROSITE-ProRule" id="PRU00235"/>
    </source>
</evidence>
<dbReference type="OrthoDB" id="10253607at2759"/>
<dbReference type="PROSITE" id="PS00626">
    <property type="entry name" value="RCC1_2"/>
    <property type="match status" value="1"/>
</dbReference>
<proteinExistence type="predicted"/>
<dbReference type="STRING" id="1202772.A0A1V9YAU4"/>
<dbReference type="Pfam" id="PF00415">
    <property type="entry name" value="RCC1"/>
    <property type="match status" value="4"/>
</dbReference>
<evidence type="ECO:0000313" key="5">
    <source>
        <dbReference type="Proteomes" id="UP000243579"/>
    </source>
</evidence>
<feature type="region of interest" description="Disordered" evidence="3">
    <location>
        <begin position="1"/>
        <end position="24"/>
    </location>
</feature>
<dbReference type="PROSITE" id="PS50012">
    <property type="entry name" value="RCC1_3"/>
    <property type="match status" value="6"/>
</dbReference>
<feature type="repeat" description="RCC1" evidence="2">
    <location>
        <begin position="220"/>
        <end position="277"/>
    </location>
</feature>
<feature type="repeat" description="RCC1" evidence="2">
    <location>
        <begin position="337"/>
        <end position="391"/>
    </location>
</feature>
<dbReference type="Gene3D" id="2.130.10.30">
    <property type="entry name" value="Regulator of chromosome condensation 1/beta-lactamase-inhibitor protein II"/>
    <property type="match status" value="2"/>
</dbReference>
<keyword evidence="1" id="KW-0677">Repeat</keyword>
<feature type="repeat" description="RCC1" evidence="2">
    <location>
        <begin position="83"/>
        <end position="136"/>
    </location>
</feature>
<comment type="caution">
    <text evidence="4">The sequence shown here is derived from an EMBL/GenBank/DDBJ whole genome shotgun (WGS) entry which is preliminary data.</text>
</comment>
<evidence type="ECO:0000313" key="4">
    <source>
        <dbReference type="EMBL" id="OQR82841.1"/>
    </source>
</evidence>